<dbReference type="InterPro" id="IPR011749">
    <property type="entry name" value="CHP02243"/>
</dbReference>
<dbReference type="RefSeq" id="WP_132694527.1">
    <property type="nucleotide sequence ID" value="NZ_SLVM01000009.1"/>
</dbReference>
<keyword evidence="2" id="KW-1185">Reference proteome</keyword>
<name>A0A4R1YVR7_9RHOB</name>
<dbReference type="Proteomes" id="UP000295277">
    <property type="component" value="Unassembled WGS sequence"/>
</dbReference>
<sequence length="854" mass="93110">MIYRCCHPRRRELVLANPPLNGIDFLEVLDGEAPADTPRQRTLLLRFLRTAPALTLDDLELSGGERITGVGLLWITRADAPDPALAEPGLIAHLATLDPGAQAATLVIRTDSQGDHARYRLRLTRAGDPLSPPDGIDRLLAEIDFSFKVECATDFDCAPRTDCPEDAHSPPAISYLAKDYRSFRRLMLGRMAQIMPDWRERNPADLGIALVEMLAYTGDRLSYAQDAVATESYLATARRRSSVRRHARLVDYRMHDGANARVWVQVRVTAEVTAEPADLQFLTRLPGFDPVLTPDQRDRALDRDPQVFEPLHRGTFRPAHDRIDFYTWGSDECCLPRGATRATLAGDFPHLAPGDILVLAEGLGPRTGRAADADPTRRHAVRLTAVQAGLTDPLPLEPGADPARITEIRWAEEDALPFELCLSARRDDAAGGGVVTGVSHALGNIVLADHGRSIANEPLGRVPEPHLSLVPAPTGDPCTRPDPRPVPPRFAPLLALGPVTQAAVIRDSVTGDAVAHDPLATRSAHAAIHQPLAARAPAVTLTDDSPAHDNWQARADVLNSFAEDRHFVVETERDGRARIRFGDDLNGRRPNAGTGFAARYRVGNGPEGNVGAGAIAHVITDKGGIEAVTNPLPATGGLGPETMDEVRAAAPFAYRRQERAVTEADYGEMARRHPDVQRAVATFRWNGHGHTVFVTVDRFGGRPVTPEFRAELAEFLDRYRMAGYDLQIDAPRFVALEIALFVCAGPDHFRAGIRREVLDMLSSARLPGGRKGLFHPDNFSFGDPVWLSRIHAAAMGVEGVTSVKATTFRRRGTTATKPLEDGVIRMGRLEIAQCENDRNFPERGSLAITMGGGK</sequence>
<reference evidence="1 2" key="1">
    <citation type="submission" date="2019-03" db="EMBL/GenBank/DDBJ databases">
        <title>Genomic Encyclopedia of Type Strains, Phase IV (KMG-IV): sequencing the most valuable type-strain genomes for metagenomic binning, comparative biology and taxonomic classification.</title>
        <authorList>
            <person name="Goeker M."/>
        </authorList>
    </citation>
    <scope>NUCLEOTIDE SEQUENCE [LARGE SCALE GENOMIC DNA]</scope>
    <source>
        <strain evidence="1 2">DSM 21153</strain>
    </source>
</reference>
<gene>
    <name evidence="1" type="ORF">EV216_109112</name>
</gene>
<protein>
    <submittedName>
        <fullName evidence="1">Putative phage baseplate assembly protein</fullName>
    </submittedName>
</protein>
<comment type="caution">
    <text evidence="1">The sequence shown here is derived from an EMBL/GenBank/DDBJ whole genome shotgun (WGS) entry which is preliminary data.</text>
</comment>
<dbReference type="AlphaFoldDB" id="A0A4R1YVR7"/>
<evidence type="ECO:0000313" key="1">
    <source>
        <dbReference type="EMBL" id="TCM85027.1"/>
    </source>
</evidence>
<organism evidence="1 2">
    <name type="scientific">Rhodovulum steppense</name>
    <dbReference type="NCBI Taxonomy" id="540251"/>
    <lineage>
        <taxon>Bacteria</taxon>
        <taxon>Pseudomonadati</taxon>
        <taxon>Pseudomonadota</taxon>
        <taxon>Alphaproteobacteria</taxon>
        <taxon>Rhodobacterales</taxon>
        <taxon>Paracoccaceae</taxon>
        <taxon>Rhodovulum</taxon>
    </lineage>
</organism>
<dbReference type="OrthoDB" id="9796131at2"/>
<evidence type="ECO:0000313" key="2">
    <source>
        <dbReference type="Proteomes" id="UP000295277"/>
    </source>
</evidence>
<dbReference type="NCBIfam" id="TIGR02243">
    <property type="entry name" value="putative baseplate assembly protein"/>
    <property type="match status" value="1"/>
</dbReference>
<dbReference type="EMBL" id="SLVM01000009">
    <property type="protein sequence ID" value="TCM85027.1"/>
    <property type="molecule type" value="Genomic_DNA"/>
</dbReference>
<proteinExistence type="predicted"/>
<accession>A0A4R1YVR7</accession>